<dbReference type="Gramene" id="AET1Gv20329900.28">
    <property type="protein sequence ID" value="AET1Gv20329900.28"/>
    <property type="gene ID" value="AET1Gv20329900"/>
</dbReference>
<evidence type="ECO:0000313" key="3">
    <source>
        <dbReference type="Proteomes" id="UP000015105"/>
    </source>
</evidence>
<reference evidence="3" key="1">
    <citation type="journal article" date="2014" name="Science">
        <title>Ancient hybridizations among the ancestral genomes of bread wheat.</title>
        <authorList>
            <consortium name="International Wheat Genome Sequencing Consortium,"/>
            <person name="Marcussen T."/>
            <person name="Sandve S.R."/>
            <person name="Heier L."/>
            <person name="Spannagl M."/>
            <person name="Pfeifer M."/>
            <person name="Jakobsen K.S."/>
            <person name="Wulff B.B."/>
            <person name="Steuernagel B."/>
            <person name="Mayer K.F."/>
            <person name="Olsen O.A."/>
        </authorList>
    </citation>
    <scope>NUCLEOTIDE SEQUENCE [LARGE SCALE GENOMIC DNA]</scope>
    <source>
        <strain evidence="3">cv. AL8/78</strain>
    </source>
</reference>
<evidence type="ECO:0000313" key="2">
    <source>
        <dbReference type="EnsemblPlants" id="AET1Gv20329900.28"/>
    </source>
</evidence>
<dbReference type="Gramene" id="AET1Gv20329900.29">
    <property type="protein sequence ID" value="AET1Gv20329900.29"/>
    <property type="gene ID" value="AET1Gv20329900"/>
</dbReference>
<name>A0A452Y8E3_AEGTS</name>
<reference evidence="2" key="4">
    <citation type="submission" date="2019-03" db="UniProtKB">
        <authorList>
            <consortium name="EnsemblPlants"/>
        </authorList>
    </citation>
    <scope>IDENTIFICATION</scope>
</reference>
<organism evidence="2 3">
    <name type="scientific">Aegilops tauschii subsp. strangulata</name>
    <name type="common">Goatgrass</name>
    <dbReference type="NCBI Taxonomy" id="200361"/>
    <lineage>
        <taxon>Eukaryota</taxon>
        <taxon>Viridiplantae</taxon>
        <taxon>Streptophyta</taxon>
        <taxon>Embryophyta</taxon>
        <taxon>Tracheophyta</taxon>
        <taxon>Spermatophyta</taxon>
        <taxon>Magnoliopsida</taxon>
        <taxon>Liliopsida</taxon>
        <taxon>Poales</taxon>
        <taxon>Poaceae</taxon>
        <taxon>BOP clade</taxon>
        <taxon>Pooideae</taxon>
        <taxon>Triticodae</taxon>
        <taxon>Triticeae</taxon>
        <taxon>Triticinae</taxon>
        <taxon>Aegilops</taxon>
    </lineage>
</organism>
<keyword evidence="3" id="KW-1185">Reference proteome</keyword>
<reference evidence="2" key="5">
    <citation type="journal article" date="2021" name="G3 (Bethesda)">
        <title>Aegilops tauschii genome assembly Aet v5.0 features greater sequence contiguity and improved annotation.</title>
        <authorList>
            <person name="Wang L."/>
            <person name="Zhu T."/>
            <person name="Rodriguez J.C."/>
            <person name="Deal K.R."/>
            <person name="Dubcovsky J."/>
            <person name="McGuire P.E."/>
            <person name="Lux T."/>
            <person name="Spannagl M."/>
            <person name="Mayer K.F.X."/>
            <person name="Baldrich P."/>
            <person name="Meyers B.C."/>
            <person name="Huo N."/>
            <person name="Gu Y.Q."/>
            <person name="Zhou H."/>
            <person name="Devos K.M."/>
            <person name="Bennetzen J.L."/>
            <person name="Unver T."/>
            <person name="Budak H."/>
            <person name="Gulick P.J."/>
            <person name="Galiba G."/>
            <person name="Kalapos B."/>
            <person name="Nelson D.R."/>
            <person name="Li P."/>
            <person name="You F.M."/>
            <person name="Luo M.C."/>
            <person name="Dvorak J."/>
        </authorList>
    </citation>
    <scope>NUCLEOTIDE SEQUENCE [LARGE SCALE GENOMIC DNA]</scope>
    <source>
        <strain evidence="2">cv. AL8/78</strain>
    </source>
</reference>
<reference evidence="3" key="2">
    <citation type="journal article" date="2017" name="Nat. Plants">
        <title>The Aegilops tauschii genome reveals multiple impacts of transposons.</title>
        <authorList>
            <person name="Zhao G."/>
            <person name="Zou C."/>
            <person name="Li K."/>
            <person name="Wang K."/>
            <person name="Li T."/>
            <person name="Gao L."/>
            <person name="Zhang X."/>
            <person name="Wang H."/>
            <person name="Yang Z."/>
            <person name="Liu X."/>
            <person name="Jiang W."/>
            <person name="Mao L."/>
            <person name="Kong X."/>
            <person name="Jiao Y."/>
            <person name="Jia J."/>
        </authorList>
    </citation>
    <scope>NUCLEOTIDE SEQUENCE [LARGE SCALE GENOMIC DNA]</scope>
    <source>
        <strain evidence="3">cv. AL8/78</strain>
    </source>
</reference>
<protein>
    <submittedName>
        <fullName evidence="2">Uncharacterized protein</fullName>
    </submittedName>
</protein>
<dbReference type="Gramene" id="AET1Gv20329900.27">
    <property type="protein sequence ID" value="AET1Gv20329900.27"/>
    <property type="gene ID" value="AET1Gv20329900"/>
</dbReference>
<dbReference type="EnsemblPlants" id="AET1Gv20329900.27">
    <property type="protein sequence ID" value="AET1Gv20329900.27"/>
    <property type="gene ID" value="AET1Gv20329900"/>
</dbReference>
<evidence type="ECO:0000256" key="1">
    <source>
        <dbReference type="SAM" id="MobiDB-lite"/>
    </source>
</evidence>
<reference evidence="2" key="3">
    <citation type="journal article" date="2017" name="Nature">
        <title>Genome sequence of the progenitor of the wheat D genome Aegilops tauschii.</title>
        <authorList>
            <person name="Luo M.C."/>
            <person name="Gu Y.Q."/>
            <person name="Puiu D."/>
            <person name="Wang H."/>
            <person name="Twardziok S.O."/>
            <person name="Deal K.R."/>
            <person name="Huo N."/>
            <person name="Zhu T."/>
            <person name="Wang L."/>
            <person name="Wang Y."/>
            <person name="McGuire P.E."/>
            <person name="Liu S."/>
            <person name="Long H."/>
            <person name="Ramasamy R.K."/>
            <person name="Rodriguez J.C."/>
            <person name="Van S.L."/>
            <person name="Yuan L."/>
            <person name="Wang Z."/>
            <person name="Xia Z."/>
            <person name="Xiao L."/>
            <person name="Anderson O.D."/>
            <person name="Ouyang S."/>
            <person name="Liang Y."/>
            <person name="Zimin A.V."/>
            <person name="Pertea G."/>
            <person name="Qi P."/>
            <person name="Bennetzen J.L."/>
            <person name="Dai X."/>
            <person name="Dawson M.W."/>
            <person name="Muller H.G."/>
            <person name="Kugler K."/>
            <person name="Rivarola-Duarte L."/>
            <person name="Spannagl M."/>
            <person name="Mayer K.F.X."/>
            <person name="Lu F.H."/>
            <person name="Bevan M.W."/>
            <person name="Leroy P."/>
            <person name="Li P."/>
            <person name="You F.M."/>
            <person name="Sun Q."/>
            <person name="Liu Z."/>
            <person name="Lyons E."/>
            <person name="Wicker T."/>
            <person name="Salzberg S.L."/>
            <person name="Devos K.M."/>
            <person name="Dvorak J."/>
        </authorList>
    </citation>
    <scope>NUCLEOTIDE SEQUENCE [LARGE SCALE GENOMIC DNA]</scope>
    <source>
        <strain evidence="2">cv. AL8/78</strain>
    </source>
</reference>
<dbReference type="Proteomes" id="UP000015105">
    <property type="component" value="Chromosome 1D"/>
</dbReference>
<sequence length="140" mass="15385">PPGSGSRPTCSYRGSDGTDPAGVVGRRDSPGWASSAFGPRQHLWGVPARRLVAPSAPPLEVRQARVPQFHDDEPGSRPLRDLLAFPLSRWRTDDGRASFIAKPASAACWYHCWSRCPPCSPMAAQVHPLAVEFLFVSYFW</sequence>
<dbReference type="AlphaFoldDB" id="A0A452Y8E3"/>
<proteinExistence type="predicted"/>
<accession>A0A452Y8E3</accession>
<dbReference type="EnsemblPlants" id="AET1Gv20329900.28">
    <property type="protein sequence ID" value="AET1Gv20329900.28"/>
    <property type="gene ID" value="AET1Gv20329900"/>
</dbReference>
<feature type="region of interest" description="Disordered" evidence="1">
    <location>
        <begin position="1"/>
        <end position="33"/>
    </location>
</feature>
<dbReference type="EnsemblPlants" id="AET1Gv20329900.29">
    <property type="protein sequence ID" value="AET1Gv20329900.29"/>
    <property type="gene ID" value="AET1Gv20329900"/>
</dbReference>